<dbReference type="RefSeq" id="WP_143015863.1">
    <property type="nucleotide sequence ID" value="NZ_CP028290.1"/>
</dbReference>
<sequence length="154" mass="18100">MDTLTRAEAEAILSEPHYCEDASPDDWVLLERPKGAFSFELGLLNSRGENAGLVVAIHFFRQPTTRLITIKMTVFKQHRKQPPARVYQLQITAKSYCPDDWHDEAHEHFGDGRDPVPQWREWRSFPDILKFFSHRTNIQFRPPLEDPEYLRLKP</sequence>
<proteinExistence type="predicted"/>
<evidence type="ECO:0000313" key="2">
    <source>
        <dbReference type="Proteomes" id="UP000199317"/>
    </source>
</evidence>
<dbReference type="AlphaFoldDB" id="A0A1H0NJU9"/>
<keyword evidence="2" id="KW-1185">Reference proteome</keyword>
<dbReference type="EMBL" id="FNJL01000005">
    <property type="protein sequence ID" value="SDO92953.1"/>
    <property type="molecule type" value="Genomic_DNA"/>
</dbReference>
<reference evidence="2" key="1">
    <citation type="submission" date="2016-10" db="EMBL/GenBank/DDBJ databases">
        <authorList>
            <person name="Varghese N."/>
            <person name="Submissions S."/>
        </authorList>
    </citation>
    <scope>NUCLEOTIDE SEQUENCE [LARGE SCALE GENOMIC DNA]</scope>
    <source>
        <strain evidence="2">DSM 17101</strain>
    </source>
</reference>
<organism evidence="1 2">
    <name type="scientific">Paracidovorax cattleyae</name>
    <dbReference type="NCBI Taxonomy" id="80868"/>
    <lineage>
        <taxon>Bacteria</taxon>
        <taxon>Pseudomonadati</taxon>
        <taxon>Pseudomonadota</taxon>
        <taxon>Betaproteobacteria</taxon>
        <taxon>Burkholderiales</taxon>
        <taxon>Comamonadaceae</taxon>
        <taxon>Paracidovorax</taxon>
    </lineage>
</organism>
<dbReference type="OrthoDB" id="8688095at2"/>
<name>A0A1H0NJU9_9BURK</name>
<dbReference type="Proteomes" id="UP000199317">
    <property type="component" value="Unassembled WGS sequence"/>
</dbReference>
<accession>A0A1H0NJU9</accession>
<protein>
    <submittedName>
        <fullName evidence="1">Uncharacterized protein</fullName>
    </submittedName>
</protein>
<gene>
    <name evidence="1" type="ORF">SAMN04489708_10547</name>
</gene>
<evidence type="ECO:0000313" key="1">
    <source>
        <dbReference type="EMBL" id="SDO92953.1"/>
    </source>
</evidence>